<evidence type="ECO:0000313" key="2">
    <source>
        <dbReference type="EMBL" id="CAA9218184.1"/>
    </source>
</evidence>
<protein>
    <submittedName>
        <fullName evidence="2">Uncharacterized protein</fullName>
    </submittedName>
</protein>
<sequence length="53" mass="5251">VGGRGVGTCRTRAGRHGRPGVLAPAGVSGLRPAGRRGPADPVPGVRNGAARRL</sequence>
<proteinExistence type="predicted"/>
<organism evidence="2">
    <name type="scientific">uncultured Blastococcus sp</name>
    <dbReference type="NCBI Taxonomy" id="217144"/>
    <lineage>
        <taxon>Bacteria</taxon>
        <taxon>Bacillati</taxon>
        <taxon>Actinomycetota</taxon>
        <taxon>Actinomycetes</taxon>
        <taxon>Geodermatophilales</taxon>
        <taxon>Geodermatophilaceae</taxon>
        <taxon>Blastococcus</taxon>
        <taxon>environmental samples</taxon>
    </lineage>
</organism>
<accession>A0A6J4H8X8</accession>
<feature type="non-terminal residue" evidence="2">
    <location>
        <position position="53"/>
    </location>
</feature>
<evidence type="ECO:0000256" key="1">
    <source>
        <dbReference type="SAM" id="MobiDB-lite"/>
    </source>
</evidence>
<dbReference type="EMBL" id="CADCTN010000026">
    <property type="protein sequence ID" value="CAA9218184.1"/>
    <property type="molecule type" value="Genomic_DNA"/>
</dbReference>
<name>A0A6J4H8X8_9ACTN</name>
<dbReference type="AlphaFoldDB" id="A0A6J4H8X8"/>
<feature type="region of interest" description="Disordered" evidence="1">
    <location>
        <begin position="1"/>
        <end position="53"/>
    </location>
</feature>
<gene>
    <name evidence="2" type="ORF">AVDCRST_MAG52-341</name>
</gene>
<feature type="non-terminal residue" evidence="2">
    <location>
        <position position="1"/>
    </location>
</feature>
<reference evidence="2" key="1">
    <citation type="submission" date="2020-02" db="EMBL/GenBank/DDBJ databases">
        <authorList>
            <person name="Meier V. D."/>
        </authorList>
    </citation>
    <scope>NUCLEOTIDE SEQUENCE</scope>
    <source>
        <strain evidence="2">AVDCRST_MAG52</strain>
    </source>
</reference>